<accession>A0A8H7W9R9</accession>
<evidence type="ECO:0000256" key="1">
    <source>
        <dbReference type="ARBA" id="ARBA00004123"/>
    </source>
</evidence>
<evidence type="ECO:0000256" key="4">
    <source>
        <dbReference type="ARBA" id="ARBA00023015"/>
    </source>
</evidence>
<keyword evidence="5 9" id="KW-0010">Activator</keyword>
<keyword evidence="4 9" id="KW-0805">Transcription regulation</keyword>
<feature type="compositionally biased region" description="Basic and acidic residues" evidence="10">
    <location>
        <begin position="59"/>
        <end position="90"/>
    </location>
</feature>
<feature type="region of interest" description="Disordered" evidence="10">
    <location>
        <begin position="241"/>
        <end position="361"/>
    </location>
</feature>
<keyword evidence="7 9" id="KW-0539">Nucleus</keyword>
<dbReference type="GO" id="GO:0016592">
    <property type="term" value="C:mediator complex"/>
    <property type="evidence" value="ECO:0007669"/>
    <property type="project" value="InterPro"/>
</dbReference>
<comment type="function">
    <text evidence="9">Component of the Mediator complex, a coactivator involved in the regulated transcription of nearly all RNA polymerase II-dependent genes. Mediator functions as a bridge to convey information from gene-specific regulatory proteins to the basal RNA polymerase II transcription machinery. Mediator is recruited to promoters by direct interactions with regulatory proteins and serves as a scaffold for the assembly of a functional preinitiation complex with RNA polymerase II and the general transcription factors.</text>
</comment>
<dbReference type="Proteomes" id="UP000664132">
    <property type="component" value="Unassembled WGS sequence"/>
</dbReference>
<comment type="subcellular location">
    <subcellularLocation>
        <location evidence="1 9">Nucleus</location>
    </subcellularLocation>
</comment>
<reference evidence="11" key="1">
    <citation type="submission" date="2021-02" db="EMBL/GenBank/DDBJ databases">
        <title>Genome sequence Cadophora malorum strain M34.</title>
        <authorList>
            <person name="Stefanovic E."/>
            <person name="Vu D."/>
            <person name="Scully C."/>
            <person name="Dijksterhuis J."/>
            <person name="Roader J."/>
            <person name="Houbraken J."/>
        </authorList>
    </citation>
    <scope>NUCLEOTIDE SEQUENCE</scope>
    <source>
        <strain evidence="11">M34</strain>
    </source>
</reference>
<evidence type="ECO:0000256" key="7">
    <source>
        <dbReference type="ARBA" id="ARBA00023242"/>
    </source>
</evidence>
<dbReference type="Pfam" id="PF08633">
    <property type="entry name" value="Rox3"/>
    <property type="match status" value="1"/>
</dbReference>
<name>A0A8H7W9R9_9HELO</name>
<evidence type="ECO:0000313" key="11">
    <source>
        <dbReference type="EMBL" id="KAG4416609.1"/>
    </source>
</evidence>
<evidence type="ECO:0000256" key="2">
    <source>
        <dbReference type="ARBA" id="ARBA00009259"/>
    </source>
</evidence>
<keyword evidence="6 9" id="KW-0804">Transcription</keyword>
<gene>
    <name evidence="9" type="primary">MED19</name>
    <name evidence="11" type="ORF">IFR04_010252</name>
</gene>
<comment type="similarity">
    <text evidence="2 9">Belongs to the Mediator complex subunit 19 family.</text>
</comment>
<evidence type="ECO:0000256" key="9">
    <source>
        <dbReference type="RuleBase" id="RU364151"/>
    </source>
</evidence>
<dbReference type="GO" id="GO:0006357">
    <property type="term" value="P:regulation of transcription by RNA polymerase II"/>
    <property type="evidence" value="ECO:0007669"/>
    <property type="project" value="InterPro"/>
</dbReference>
<evidence type="ECO:0000256" key="5">
    <source>
        <dbReference type="ARBA" id="ARBA00023159"/>
    </source>
</evidence>
<dbReference type="OrthoDB" id="2160599at2759"/>
<evidence type="ECO:0000256" key="8">
    <source>
        <dbReference type="ARBA" id="ARBA00032018"/>
    </source>
</evidence>
<dbReference type="EMBL" id="JAFJYH010000180">
    <property type="protein sequence ID" value="KAG4416609.1"/>
    <property type="molecule type" value="Genomic_DNA"/>
</dbReference>
<evidence type="ECO:0000256" key="3">
    <source>
        <dbReference type="ARBA" id="ARBA00019615"/>
    </source>
</evidence>
<feature type="compositionally biased region" description="Polar residues" evidence="10">
    <location>
        <begin position="1"/>
        <end position="18"/>
    </location>
</feature>
<evidence type="ECO:0000256" key="6">
    <source>
        <dbReference type="ARBA" id="ARBA00023163"/>
    </source>
</evidence>
<protein>
    <recommendedName>
        <fullName evidence="3 9">Mediator of RNA polymerase II transcription subunit 19</fullName>
    </recommendedName>
    <alternativeName>
        <fullName evidence="8 9">Mediator complex subunit 19</fullName>
    </alternativeName>
</protein>
<dbReference type="AlphaFoldDB" id="A0A8H7W9R9"/>
<dbReference type="GO" id="GO:0003712">
    <property type="term" value="F:transcription coregulator activity"/>
    <property type="evidence" value="ECO:0007669"/>
    <property type="project" value="InterPro"/>
</dbReference>
<sequence length="361" mass="39385">MTSNLPRTPETPSQTSPSAADFPIKPVTSPIDHHSMPTPARSVNGSMSSINPDSSFEATAHDDTSLKRKRESDDQGDQEQKKVHVEEPESLHSLTLNDLHLDVGEKYYLCKTPHTAQGVKNSEGTTKAPLREDLFDRYNLYGIAATVARNNPDGSKGVKLRKTYKNHIKDHGLVGAFDSVKREQGTPGTLYEMMWRVKYQDEGWNAEWTQGKEIEKGIPESLLPPGNKVFTMAKGPIPKDLFDPSVLGEGGNPRAPVEASKGIQNGSRTPVPQNPAVARPVKVASKADVQRPKRATKRTYGDSSFEGYGEGYVDDDNQDPGYSTGDGDGAKRKRPKKNSQGHGFQGGPMRQNSYGPGMVGA</sequence>
<feature type="region of interest" description="Disordered" evidence="10">
    <location>
        <begin position="1"/>
        <end position="90"/>
    </location>
</feature>
<keyword evidence="12" id="KW-1185">Reference proteome</keyword>
<organism evidence="11 12">
    <name type="scientific">Cadophora malorum</name>
    <dbReference type="NCBI Taxonomy" id="108018"/>
    <lineage>
        <taxon>Eukaryota</taxon>
        <taxon>Fungi</taxon>
        <taxon>Dikarya</taxon>
        <taxon>Ascomycota</taxon>
        <taxon>Pezizomycotina</taxon>
        <taxon>Leotiomycetes</taxon>
        <taxon>Helotiales</taxon>
        <taxon>Ploettnerulaceae</taxon>
        <taxon>Cadophora</taxon>
    </lineage>
</organism>
<dbReference type="InterPro" id="IPR013942">
    <property type="entry name" value="Mediator_Med19_fun"/>
</dbReference>
<proteinExistence type="inferred from homology"/>
<evidence type="ECO:0000256" key="10">
    <source>
        <dbReference type="SAM" id="MobiDB-lite"/>
    </source>
</evidence>
<evidence type="ECO:0000313" key="12">
    <source>
        <dbReference type="Proteomes" id="UP000664132"/>
    </source>
</evidence>
<feature type="compositionally biased region" description="Polar residues" evidence="10">
    <location>
        <begin position="262"/>
        <end position="271"/>
    </location>
</feature>
<feature type="compositionally biased region" description="Polar residues" evidence="10">
    <location>
        <begin position="41"/>
        <end position="57"/>
    </location>
</feature>
<comment type="subunit">
    <text evidence="9">Component of the Mediator complex.</text>
</comment>
<comment type="caution">
    <text evidence="11">The sequence shown here is derived from an EMBL/GenBank/DDBJ whole genome shotgun (WGS) entry which is preliminary data.</text>
</comment>